<accession>A0A9N9IPC7</accession>
<comment type="caution">
    <text evidence="1">The sequence shown here is derived from an EMBL/GenBank/DDBJ whole genome shotgun (WGS) entry which is preliminary data.</text>
</comment>
<gene>
    <name evidence="1" type="ORF">FMOSSE_LOCUS16391</name>
</gene>
<feature type="non-terminal residue" evidence="1">
    <location>
        <position position="69"/>
    </location>
</feature>
<dbReference type="AlphaFoldDB" id="A0A9N9IPC7"/>
<keyword evidence="2" id="KW-1185">Reference proteome</keyword>
<dbReference type="Proteomes" id="UP000789375">
    <property type="component" value="Unassembled WGS sequence"/>
</dbReference>
<sequence>MSEKLISEELKKIIPFHYELDRDKLEITRVDDVPVTINDFEELATILPSSYKLDLADNKIVIMPVGART</sequence>
<name>A0A9N9IPC7_FUNMO</name>
<organism evidence="1 2">
    <name type="scientific">Funneliformis mosseae</name>
    <name type="common">Endomycorrhizal fungus</name>
    <name type="synonym">Glomus mosseae</name>
    <dbReference type="NCBI Taxonomy" id="27381"/>
    <lineage>
        <taxon>Eukaryota</taxon>
        <taxon>Fungi</taxon>
        <taxon>Fungi incertae sedis</taxon>
        <taxon>Mucoromycota</taxon>
        <taxon>Glomeromycotina</taxon>
        <taxon>Glomeromycetes</taxon>
        <taxon>Glomerales</taxon>
        <taxon>Glomeraceae</taxon>
        <taxon>Funneliformis</taxon>
    </lineage>
</organism>
<reference evidence="1" key="1">
    <citation type="submission" date="2021-06" db="EMBL/GenBank/DDBJ databases">
        <authorList>
            <person name="Kallberg Y."/>
            <person name="Tangrot J."/>
            <person name="Rosling A."/>
        </authorList>
    </citation>
    <scope>NUCLEOTIDE SEQUENCE</scope>
    <source>
        <strain evidence="1">87-6 pot B 2015</strain>
    </source>
</reference>
<dbReference type="EMBL" id="CAJVPP010022776">
    <property type="protein sequence ID" value="CAG8745803.1"/>
    <property type="molecule type" value="Genomic_DNA"/>
</dbReference>
<proteinExistence type="predicted"/>
<protein>
    <submittedName>
        <fullName evidence="1">16558_t:CDS:1</fullName>
    </submittedName>
</protein>
<evidence type="ECO:0000313" key="1">
    <source>
        <dbReference type="EMBL" id="CAG8745803.1"/>
    </source>
</evidence>
<evidence type="ECO:0000313" key="2">
    <source>
        <dbReference type="Proteomes" id="UP000789375"/>
    </source>
</evidence>